<gene>
    <name evidence="2" type="ORF">PGTG_13335</name>
</gene>
<dbReference type="HOGENOM" id="CLU_374734_0_0_1"/>
<feature type="region of interest" description="Disordered" evidence="1">
    <location>
        <begin position="1"/>
        <end position="22"/>
    </location>
</feature>
<organism evidence="2 3">
    <name type="scientific">Puccinia graminis f. sp. tritici (strain CRL 75-36-700-3 / race SCCL)</name>
    <name type="common">Black stem rust fungus</name>
    <dbReference type="NCBI Taxonomy" id="418459"/>
    <lineage>
        <taxon>Eukaryota</taxon>
        <taxon>Fungi</taxon>
        <taxon>Dikarya</taxon>
        <taxon>Basidiomycota</taxon>
        <taxon>Pucciniomycotina</taxon>
        <taxon>Pucciniomycetes</taxon>
        <taxon>Pucciniales</taxon>
        <taxon>Pucciniaceae</taxon>
        <taxon>Puccinia</taxon>
    </lineage>
</organism>
<sequence>MVFSFPTRPDATPRHPGLIHTQHRGSTLPELRDGIHFSLHVSGLPVDATLIHHLIQGPAPLVHQCNRLTMLWRAPLEAGDDGLLLLKVLLHFSRSSTSDTKPKKKKKQLTLRHSDTQMRAKAILSRLRPPTTHHHRLKNHHHQPTQPPTSSSHPSRFNSTCSHSPPLPPPPAQSLSTQLKSLFITDQLQSDPQDQEQPSNHQSSTRLLSNQTTPSSIDLAYLKELSESLNSDSYHQLSSPAFSQILNHLHSNDLFKYLSPGSFDLLLDFNPEGEEKQSIQSTHYYLYHRIIFLLDRIYEHKELFTQHDLDRFHSISLKRLAHVGLFRAAELIWDQLISPSATDRQDDQILMLDCIRTAFLNHQSSSQAHQQNHIDHTTAHDNQEYHRELLPLSSKDFKRMINLTESIGKSLLTSTTNRMDRVTERWTVRTVAEIFGIQGERTRLADWLSKQRSLDLDFPDNGASWSDPKLTAIVVRMFKDQGQLEKMIMIYEAALHPSSSMLAHPGSSFGQIFEDSLEPATLKTLPDEKHFISNRRSKEQDENSRMGRKRNAILTRTYHDLISACAQANRPHLALHYLSEAVAENEAYVERLPEDHTIEPPVPHLRLQPATYAELIPSLVKKKRDTQLRKVHELSERLVRTTVAELQWIRLRAAAKADRLAEDPQKDSSPWGLVLAAIVPHLSGHPQTDLEASKSQNLALEKAVFTHANQPALDAAPRSRTPTPDLTRQPEHHIAFIRNLERATFLSKSLAHSVLLLHRLTHLIDKTRINRDIRFQHHLLKKKKNNNKALSSVHSRAPNLPRPPLNHHHHLPSSSQSSAQSSANQIRTLERIDALIDKKRSLRFANPSSSSSSPSNSN</sequence>
<dbReference type="EMBL" id="DS178304">
    <property type="protein sequence ID" value="EFP87116.2"/>
    <property type="molecule type" value="Genomic_DNA"/>
</dbReference>
<feature type="region of interest" description="Disordered" evidence="1">
    <location>
        <begin position="783"/>
        <end position="830"/>
    </location>
</feature>
<proteinExistence type="predicted"/>
<name>E3KS41_PUCGT</name>
<feature type="compositionally biased region" description="Basic residues" evidence="1">
    <location>
        <begin position="131"/>
        <end position="143"/>
    </location>
</feature>
<feature type="region of interest" description="Disordered" evidence="1">
    <location>
        <begin position="95"/>
        <end position="175"/>
    </location>
</feature>
<reference key="1">
    <citation type="submission" date="2007-01" db="EMBL/GenBank/DDBJ databases">
        <title>The Genome Sequence of Puccinia graminis f. sp. tritici Strain CRL 75-36-700-3.</title>
        <authorList>
            <consortium name="The Broad Institute Genome Sequencing Platform"/>
            <person name="Birren B."/>
            <person name="Lander E."/>
            <person name="Galagan J."/>
            <person name="Nusbaum C."/>
            <person name="Devon K."/>
            <person name="Cuomo C."/>
            <person name="Jaffe D."/>
            <person name="Butler J."/>
            <person name="Alvarez P."/>
            <person name="Gnerre S."/>
            <person name="Grabherr M."/>
            <person name="Mauceli E."/>
            <person name="Brockman W."/>
            <person name="Young S."/>
            <person name="LaButti K."/>
            <person name="Sykes S."/>
            <person name="DeCaprio D."/>
            <person name="Crawford M."/>
            <person name="Koehrsen M."/>
            <person name="Engels R."/>
            <person name="Montgomery P."/>
            <person name="Pearson M."/>
            <person name="Howarth C."/>
            <person name="Larson L."/>
            <person name="White J."/>
            <person name="Zeng Q."/>
            <person name="Kodira C."/>
            <person name="Yandava C."/>
            <person name="Alvarado L."/>
            <person name="O'Leary S."/>
            <person name="Szabo L."/>
            <person name="Dean R."/>
            <person name="Schein J."/>
        </authorList>
    </citation>
    <scope>NUCLEOTIDE SEQUENCE</scope>
    <source>
        <strain>CRL 75-36-700-3</strain>
    </source>
</reference>
<keyword evidence="3" id="KW-1185">Reference proteome</keyword>
<evidence type="ECO:0000256" key="1">
    <source>
        <dbReference type="SAM" id="MobiDB-lite"/>
    </source>
</evidence>
<dbReference type="VEuPathDB" id="FungiDB:PGTG_13335"/>
<protein>
    <submittedName>
        <fullName evidence="2">Uncharacterized protein</fullName>
    </submittedName>
</protein>
<feature type="region of interest" description="Disordered" evidence="1">
    <location>
        <begin position="709"/>
        <end position="729"/>
    </location>
</feature>
<dbReference type="GeneID" id="10542358"/>
<dbReference type="Proteomes" id="UP000008783">
    <property type="component" value="Unassembled WGS sequence"/>
</dbReference>
<reference evidence="3" key="2">
    <citation type="journal article" date="2011" name="Proc. Natl. Acad. Sci. U.S.A.">
        <title>Obligate biotrophy features unraveled by the genomic analysis of rust fungi.</title>
        <authorList>
            <person name="Duplessis S."/>
            <person name="Cuomo C.A."/>
            <person name="Lin Y.-C."/>
            <person name="Aerts A."/>
            <person name="Tisserant E."/>
            <person name="Veneault-Fourrey C."/>
            <person name="Joly D.L."/>
            <person name="Hacquard S."/>
            <person name="Amselem J."/>
            <person name="Cantarel B.L."/>
            <person name="Chiu R."/>
            <person name="Coutinho P.M."/>
            <person name="Feau N."/>
            <person name="Field M."/>
            <person name="Frey P."/>
            <person name="Gelhaye E."/>
            <person name="Goldberg J."/>
            <person name="Grabherr M.G."/>
            <person name="Kodira C.D."/>
            <person name="Kohler A."/>
            <person name="Kuees U."/>
            <person name="Lindquist E.A."/>
            <person name="Lucas S.M."/>
            <person name="Mago R."/>
            <person name="Mauceli E."/>
            <person name="Morin E."/>
            <person name="Murat C."/>
            <person name="Pangilinan J.L."/>
            <person name="Park R."/>
            <person name="Pearson M."/>
            <person name="Quesneville H."/>
            <person name="Rouhier N."/>
            <person name="Sakthikumar S."/>
            <person name="Salamov A.A."/>
            <person name="Schmutz J."/>
            <person name="Selles B."/>
            <person name="Shapiro H."/>
            <person name="Tanguay P."/>
            <person name="Tuskan G.A."/>
            <person name="Henrissat B."/>
            <person name="Van de Peer Y."/>
            <person name="Rouze P."/>
            <person name="Ellis J.G."/>
            <person name="Dodds P.N."/>
            <person name="Schein J.E."/>
            <person name="Zhong S."/>
            <person name="Hamelin R.C."/>
            <person name="Grigoriev I.V."/>
            <person name="Szabo L.J."/>
            <person name="Martin F."/>
        </authorList>
    </citation>
    <scope>NUCLEOTIDE SEQUENCE [LARGE SCALE GENOMIC DNA]</scope>
    <source>
        <strain evidence="3">CRL 75-36-700-3 / race SCCL</strain>
    </source>
</reference>
<dbReference type="RefSeq" id="XP_003331535.2">
    <property type="nucleotide sequence ID" value="XM_003331487.2"/>
</dbReference>
<feature type="region of interest" description="Disordered" evidence="1">
    <location>
        <begin position="189"/>
        <end position="210"/>
    </location>
</feature>
<dbReference type="KEGG" id="pgr:PGTG_13335"/>
<dbReference type="OrthoDB" id="2502747at2759"/>
<dbReference type="InParanoid" id="E3KS41"/>
<evidence type="ECO:0000313" key="3">
    <source>
        <dbReference type="Proteomes" id="UP000008783"/>
    </source>
</evidence>
<accession>E3KS41</accession>
<evidence type="ECO:0000313" key="2">
    <source>
        <dbReference type="EMBL" id="EFP87116.2"/>
    </source>
</evidence>
<dbReference type="AlphaFoldDB" id="E3KS41"/>
<feature type="compositionally biased region" description="Low complexity" evidence="1">
    <location>
        <begin position="812"/>
        <end position="825"/>
    </location>
</feature>